<evidence type="ECO:0000313" key="2">
    <source>
        <dbReference type="EMBL" id="CBN75931.1"/>
    </source>
</evidence>
<dbReference type="EMBL" id="FN648399">
    <property type="protein sequence ID" value="CBN75931.1"/>
    <property type="molecule type" value="Genomic_DNA"/>
</dbReference>
<proteinExistence type="predicted"/>
<organism evidence="2 3">
    <name type="scientific">Ectocarpus siliculosus</name>
    <name type="common">Brown alga</name>
    <name type="synonym">Conferva siliculosa</name>
    <dbReference type="NCBI Taxonomy" id="2880"/>
    <lineage>
        <taxon>Eukaryota</taxon>
        <taxon>Sar</taxon>
        <taxon>Stramenopiles</taxon>
        <taxon>Ochrophyta</taxon>
        <taxon>PX clade</taxon>
        <taxon>Phaeophyceae</taxon>
        <taxon>Ectocarpales</taxon>
        <taxon>Ectocarpaceae</taxon>
        <taxon>Ectocarpus</taxon>
    </lineage>
</organism>
<name>D8LIM1_ECTSI</name>
<dbReference type="EMBL" id="FN649748">
    <property type="protein sequence ID" value="CBN75931.1"/>
    <property type="molecule type" value="Genomic_DNA"/>
</dbReference>
<feature type="region of interest" description="Disordered" evidence="1">
    <location>
        <begin position="55"/>
        <end position="102"/>
    </location>
</feature>
<sequence length="309" mass="33884">MESDLDFIRELTRYRSGAERAARNDEYEFALVLNPNDEYRDAVEVLELALDLGDGGGGVTTSPQKLDKVKRSGPGSGRKGGGGPPVVRPGLSEGLEGVGGGRRTRLSLLDDLQEEEGRLTSRRKKELERKKKHRLFHFVHKMQEGVIVRRHLAHRTCDQIVLQSTDDCRTISWKPLLAADGGASGGGGGAISGLFQSLRRGAAGSRLSKKNRAECVKTAHIAVVLPATDPDPSQPGFFGTRALRLSEDIPNPSRTFSLLYGDWGRGHCGMEDQVQGTLDLECPDDGMYAMLFQRVAADNRQHFRGRHGR</sequence>
<evidence type="ECO:0000256" key="1">
    <source>
        <dbReference type="SAM" id="MobiDB-lite"/>
    </source>
</evidence>
<dbReference type="Proteomes" id="UP000002630">
    <property type="component" value="Linkage Group LG23"/>
</dbReference>
<gene>
    <name evidence="2" type="ORF">Esi_0220_0013</name>
</gene>
<reference evidence="2 3" key="1">
    <citation type="journal article" date="2010" name="Nature">
        <title>The Ectocarpus genome and the independent evolution of multicellularity in brown algae.</title>
        <authorList>
            <person name="Cock J.M."/>
            <person name="Sterck L."/>
            <person name="Rouze P."/>
            <person name="Scornet D."/>
            <person name="Allen A.E."/>
            <person name="Amoutzias G."/>
            <person name="Anthouard V."/>
            <person name="Artiguenave F."/>
            <person name="Aury J.M."/>
            <person name="Badger J.H."/>
            <person name="Beszteri B."/>
            <person name="Billiau K."/>
            <person name="Bonnet E."/>
            <person name="Bothwell J.H."/>
            <person name="Bowler C."/>
            <person name="Boyen C."/>
            <person name="Brownlee C."/>
            <person name="Carrano C.J."/>
            <person name="Charrier B."/>
            <person name="Cho G.Y."/>
            <person name="Coelho S.M."/>
            <person name="Collen J."/>
            <person name="Corre E."/>
            <person name="Da Silva C."/>
            <person name="Delage L."/>
            <person name="Delaroque N."/>
            <person name="Dittami S.M."/>
            <person name="Doulbeau S."/>
            <person name="Elias M."/>
            <person name="Farnham G."/>
            <person name="Gachon C.M."/>
            <person name="Gschloessl B."/>
            <person name="Heesch S."/>
            <person name="Jabbari K."/>
            <person name="Jubin C."/>
            <person name="Kawai H."/>
            <person name="Kimura K."/>
            <person name="Kloareg B."/>
            <person name="Kupper F.C."/>
            <person name="Lang D."/>
            <person name="Le Bail A."/>
            <person name="Leblanc C."/>
            <person name="Lerouge P."/>
            <person name="Lohr M."/>
            <person name="Lopez P.J."/>
            <person name="Martens C."/>
            <person name="Maumus F."/>
            <person name="Michel G."/>
            <person name="Miranda-Saavedra D."/>
            <person name="Morales J."/>
            <person name="Moreau H."/>
            <person name="Motomura T."/>
            <person name="Nagasato C."/>
            <person name="Napoli C.A."/>
            <person name="Nelson D.R."/>
            <person name="Nyvall-Collen P."/>
            <person name="Peters A.F."/>
            <person name="Pommier C."/>
            <person name="Potin P."/>
            <person name="Poulain J."/>
            <person name="Quesneville H."/>
            <person name="Read B."/>
            <person name="Rensing S.A."/>
            <person name="Ritter A."/>
            <person name="Rousvoal S."/>
            <person name="Samanta M."/>
            <person name="Samson G."/>
            <person name="Schroeder D.C."/>
            <person name="Segurens B."/>
            <person name="Strittmatter M."/>
            <person name="Tonon T."/>
            <person name="Tregear J.W."/>
            <person name="Valentin K."/>
            <person name="von Dassow P."/>
            <person name="Yamagishi T."/>
            <person name="Van de Peer Y."/>
            <person name="Wincker P."/>
        </authorList>
    </citation>
    <scope>NUCLEOTIDE SEQUENCE [LARGE SCALE GENOMIC DNA]</scope>
    <source>
        <strain evidence="3">Ec32 / CCAP1310/4</strain>
    </source>
</reference>
<protein>
    <submittedName>
        <fullName evidence="2">Uncharacterized protein</fullName>
    </submittedName>
</protein>
<dbReference type="InParanoid" id="D8LIM1"/>
<dbReference type="AlphaFoldDB" id="D8LIM1"/>
<keyword evidence="3" id="KW-1185">Reference proteome</keyword>
<feature type="compositionally biased region" description="Gly residues" evidence="1">
    <location>
        <begin position="74"/>
        <end position="84"/>
    </location>
</feature>
<accession>D8LIM1</accession>
<evidence type="ECO:0000313" key="3">
    <source>
        <dbReference type="Proteomes" id="UP000002630"/>
    </source>
</evidence>